<evidence type="ECO:0000313" key="4">
    <source>
        <dbReference type="Proteomes" id="UP000240989"/>
    </source>
</evidence>
<dbReference type="GO" id="GO:0016740">
    <property type="term" value="F:transferase activity"/>
    <property type="evidence" value="ECO:0007669"/>
    <property type="project" value="UniProtKB-KW"/>
</dbReference>
<dbReference type="CDD" id="cd06661">
    <property type="entry name" value="GGCT_like"/>
    <property type="match status" value="1"/>
</dbReference>
<dbReference type="Gene3D" id="3.10.490.10">
    <property type="entry name" value="Gamma-glutamyl cyclotransferase-like"/>
    <property type="match status" value="1"/>
</dbReference>
<keyword evidence="2" id="KW-0808">Transferase</keyword>
<dbReference type="InterPro" id="IPR013024">
    <property type="entry name" value="GGCT-like"/>
</dbReference>
<evidence type="ECO:0000313" key="5">
    <source>
        <dbReference type="Proteomes" id="UP000241440"/>
    </source>
</evidence>
<organism evidence="2 5">
    <name type="scientific">Photobacterium angustum</name>
    <dbReference type="NCBI Taxonomy" id="661"/>
    <lineage>
        <taxon>Bacteria</taxon>
        <taxon>Pseudomonadati</taxon>
        <taxon>Pseudomonadota</taxon>
        <taxon>Gammaproteobacteria</taxon>
        <taxon>Vibrionales</taxon>
        <taxon>Vibrionaceae</taxon>
        <taxon>Photobacterium</taxon>
    </lineage>
</organism>
<dbReference type="SUPFAM" id="SSF110857">
    <property type="entry name" value="Gamma-glutamyl cyclotransferase-like"/>
    <property type="match status" value="1"/>
</dbReference>
<comment type="caution">
    <text evidence="2">The sequence shown here is derived from an EMBL/GenBank/DDBJ whole genome shotgun (WGS) entry which is preliminary data.</text>
</comment>
<evidence type="ECO:0000259" key="1">
    <source>
        <dbReference type="Pfam" id="PF06094"/>
    </source>
</evidence>
<name>A0A0D8MHI7_PHOAN</name>
<dbReference type="InterPro" id="IPR009288">
    <property type="entry name" value="AIG2-like_dom"/>
</dbReference>
<feature type="domain" description="Gamma-glutamylcyclotransferase AIG2-like" evidence="1">
    <location>
        <begin position="3"/>
        <end position="110"/>
    </location>
</feature>
<dbReference type="Proteomes" id="UP000240989">
    <property type="component" value="Unassembled WGS sequence"/>
</dbReference>
<dbReference type="InterPro" id="IPR036568">
    <property type="entry name" value="GGCT-like_sf"/>
</dbReference>
<dbReference type="Pfam" id="PF06094">
    <property type="entry name" value="GGACT"/>
    <property type="match status" value="1"/>
</dbReference>
<dbReference type="GeneID" id="61229671"/>
<accession>A0A0D8MHI7</accession>
<dbReference type="AlphaFoldDB" id="A0A0D8MHI7"/>
<proteinExistence type="predicted"/>
<evidence type="ECO:0000313" key="3">
    <source>
        <dbReference type="EMBL" id="PSX11786.1"/>
    </source>
</evidence>
<evidence type="ECO:0000313" key="2">
    <source>
        <dbReference type="EMBL" id="PSX07276.1"/>
    </source>
</evidence>
<gene>
    <name evidence="3" type="ORF">C0W27_05300</name>
    <name evidence="2" type="ORF">C0W41_11590</name>
</gene>
<reference evidence="4 5" key="1">
    <citation type="submission" date="2018-01" db="EMBL/GenBank/DDBJ databases">
        <title>Whole genome sequencing of Histamine producing bacteria.</title>
        <authorList>
            <person name="Butler K."/>
        </authorList>
    </citation>
    <scope>NUCLEOTIDE SEQUENCE [LARGE SCALE GENOMIC DNA]</scope>
    <source>
        <strain evidence="2 5">A2-1</strain>
        <strain evidence="3 4">A6-1</strain>
    </source>
</reference>
<dbReference type="RefSeq" id="WP_045084387.1">
    <property type="nucleotide sequence ID" value="NZ_JZSN01000016.1"/>
</dbReference>
<sequence>MYIFGYGSLINKYSRNRTGNTGKSYPALVHGLQRSWGNVDGSYPIAPLVVKPGQGVCNGVLIEVDEKGLRDFDQREHGYQRIQITAQQIELLENTQLTLSEPVWVYINNSALPPCQQFPITQTYVDTVLAGCLSISHQFAEMFVETTTGWQYPYQNDRHSPKYGNLAGVYDTDRKQIDILIENTISGN</sequence>
<protein>
    <submittedName>
        <fullName evidence="2">Gamma-glutamylcyclotransferase</fullName>
    </submittedName>
</protein>
<dbReference type="EMBL" id="PYOU01000003">
    <property type="protein sequence ID" value="PSX11786.1"/>
    <property type="molecule type" value="Genomic_DNA"/>
</dbReference>
<dbReference type="Proteomes" id="UP000241440">
    <property type="component" value="Unassembled WGS sequence"/>
</dbReference>
<keyword evidence="4" id="KW-1185">Reference proteome</keyword>
<dbReference type="EMBL" id="PYOY01000005">
    <property type="protein sequence ID" value="PSX07276.1"/>
    <property type="molecule type" value="Genomic_DNA"/>
</dbReference>